<keyword evidence="2" id="KW-0238">DNA-binding</keyword>
<keyword evidence="6" id="KW-1185">Reference proteome</keyword>
<dbReference type="Pfam" id="PF00356">
    <property type="entry name" value="LacI"/>
    <property type="match status" value="1"/>
</dbReference>
<evidence type="ECO:0000313" key="5">
    <source>
        <dbReference type="EMBL" id="GFZ87083.1"/>
    </source>
</evidence>
<dbReference type="SUPFAM" id="SSF47413">
    <property type="entry name" value="lambda repressor-like DNA-binding domains"/>
    <property type="match status" value="1"/>
</dbReference>
<dbReference type="InterPro" id="IPR010982">
    <property type="entry name" value="Lambda_DNA-bd_dom_sf"/>
</dbReference>
<dbReference type="RefSeq" id="WP_188606018.1">
    <property type="nucleotide sequence ID" value="NZ_BMIC01000003.1"/>
</dbReference>
<dbReference type="SMART" id="SM00354">
    <property type="entry name" value="HTH_LACI"/>
    <property type="match status" value="1"/>
</dbReference>
<dbReference type="EMBL" id="BMIC01000003">
    <property type="protein sequence ID" value="GFZ87083.1"/>
    <property type="molecule type" value="Genomic_DNA"/>
</dbReference>
<proteinExistence type="predicted"/>
<dbReference type="PANTHER" id="PTHR30146:SF109">
    <property type="entry name" value="HTH-TYPE TRANSCRIPTIONAL REGULATOR GALS"/>
    <property type="match status" value="1"/>
</dbReference>
<organism evidence="5 6">
    <name type="scientific">Aquaticitalea lipolytica</name>
    <dbReference type="NCBI Taxonomy" id="1247562"/>
    <lineage>
        <taxon>Bacteria</taxon>
        <taxon>Pseudomonadati</taxon>
        <taxon>Bacteroidota</taxon>
        <taxon>Flavobacteriia</taxon>
        <taxon>Flavobacteriales</taxon>
        <taxon>Flavobacteriaceae</taxon>
        <taxon>Aquaticitalea</taxon>
    </lineage>
</organism>
<dbReference type="GO" id="GO:0003700">
    <property type="term" value="F:DNA-binding transcription factor activity"/>
    <property type="evidence" value="ECO:0007669"/>
    <property type="project" value="TreeGrafter"/>
</dbReference>
<dbReference type="PROSITE" id="PS50932">
    <property type="entry name" value="HTH_LACI_2"/>
    <property type="match status" value="1"/>
</dbReference>
<evidence type="ECO:0000259" key="4">
    <source>
        <dbReference type="PROSITE" id="PS50932"/>
    </source>
</evidence>
<gene>
    <name evidence="5" type="ORF">GCM10011531_17780</name>
</gene>
<protein>
    <recommendedName>
        <fullName evidence="4">HTH lacI-type domain-containing protein</fullName>
    </recommendedName>
</protein>
<evidence type="ECO:0000256" key="2">
    <source>
        <dbReference type="ARBA" id="ARBA00023125"/>
    </source>
</evidence>
<dbReference type="PANTHER" id="PTHR30146">
    <property type="entry name" value="LACI-RELATED TRANSCRIPTIONAL REPRESSOR"/>
    <property type="match status" value="1"/>
</dbReference>
<dbReference type="Proteomes" id="UP000598120">
    <property type="component" value="Unassembled WGS sequence"/>
</dbReference>
<accession>A0A8J2XA44</accession>
<dbReference type="InterPro" id="IPR028082">
    <property type="entry name" value="Peripla_BP_I"/>
</dbReference>
<dbReference type="Gene3D" id="1.10.260.40">
    <property type="entry name" value="lambda repressor-like DNA-binding domains"/>
    <property type="match status" value="1"/>
</dbReference>
<dbReference type="Gene3D" id="3.40.50.2300">
    <property type="match status" value="1"/>
</dbReference>
<comment type="caution">
    <text evidence="5">The sequence shown here is derived from an EMBL/GenBank/DDBJ whole genome shotgun (WGS) entry which is preliminary data.</text>
</comment>
<dbReference type="GO" id="GO:0000976">
    <property type="term" value="F:transcription cis-regulatory region binding"/>
    <property type="evidence" value="ECO:0007669"/>
    <property type="project" value="TreeGrafter"/>
</dbReference>
<evidence type="ECO:0000313" key="6">
    <source>
        <dbReference type="Proteomes" id="UP000598120"/>
    </source>
</evidence>
<evidence type="ECO:0000256" key="3">
    <source>
        <dbReference type="ARBA" id="ARBA00023163"/>
    </source>
</evidence>
<dbReference type="InterPro" id="IPR000843">
    <property type="entry name" value="HTH_LacI"/>
</dbReference>
<sequence>MYQSAMTLKKISVLSGYSVSTVSKALNDKQDISLETRETILSIAKKHNYVPNYYAISLRKQQNKTFAIIIPQIFDNLYGRLLSEIQSYTFDMGYRLLVFQSFTSHKKEKECFKLINDGSVDGALVLSSSSNTCLMEKLQNENTIPTIFLEAEKIQLEEGNVKSLAKHYFNELLIKVL</sequence>
<keyword evidence="3" id="KW-0804">Transcription</keyword>
<evidence type="ECO:0000256" key="1">
    <source>
        <dbReference type="ARBA" id="ARBA00023015"/>
    </source>
</evidence>
<feature type="domain" description="HTH lacI-type" evidence="4">
    <location>
        <begin position="6"/>
        <end position="60"/>
    </location>
</feature>
<dbReference type="CDD" id="cd01392">
    <property type="entry name" value="HTH_LacI"/>
    <property type="match status" value="1"/>
</dbReference>
<reference evidence="5 6" key="1">
    <citation type="journal article" date="2014" name="Int. J. Syst. Evol. Microbiol.">
        <title>Complete genome sequence of Corynebacterium casei LMG S-19264T (=DSM 44701T), isolated from a smear-ripened cheese.</title>
        <authorList>
            <consortium name="US DOE Joint Genome Institute (JGI-PGF)"/>
            <person name="Walter F."/>
            <person name="Albersmeier A."/>
            <person name="Kalinowski J."/>
            <person name="Ruckert C."/>
        </authorList>
    </citation>
    <scope>NUCLEOTIDE SEQUENCE [LARGE SCALE GENOMIC DNA]</scope>
    <source>
        <strain evidence="5 6">CGMCC 1.15295</strain>
    </source>
</reference>
<keyword evidence="1" id="KW-0805">Transcription regulation</keyword>
<dbReference type="SUPFAM" id="SSF53822">
    <property type="entry name" value="Periplasmic binding protein-like I"/>
    <property type="match status" value="1"/>
</dbReference>
<name>A0A8J2XA44_9FLAO</name>
<dbReference type="AlphaFoldDB" id="A0A8J2XA44"/>